<feature type="domain" description="NADP transhydrogenase beta-like" evidence="12">
    <location>
        <begin position="10"/>
        <end position="465"/>
    </location>
</feature>
<gene>
    <name evidence="13" type="ORF">NVS47_03865</name>
</gene>
<feature type="region of interest" description="Disordered" evidence="10">
    <location>
        <begin position="464"/>
        <end position="485"/>
    </location>
</feature>
<keyword evidence="4" id="KW-0521">NADP</keyword>
<evidence type="ECO:0000256" key="1">
    <source>
        <dbReference type="ARBA" id="ARBA00004141"/>
    </source>
</evidence>
<dbReference type="RefSeq" id="WP_257912127.1">
    <property type="nucleotide sequence ID" value="NZ_JANPWE010000001.1"/>
</dbReference>
<keyword evidence="8 11" id="KW-0472">Membrane</keyword>
<name>A0ABT1Y274_9FIRM</name>
<evidence type="ECO:0000256" key="8">
    <source>
        <dbReference type="ARBA" id="ARBA00023136"/>
    </source>
</evidence>
<keyword evidence="3 11" id="KW-0812">Transmembrane</keyword>
<comment type="catalytic activity">
    <reaction evidence="9">
        <text>NAD(+) + NADPH + H(+)(in) = NADH + NADP(+) + H(+)(out)</text>
        <dbReference type="Rhea" id="RHEA:47992"/>
        <dbReference type="ChEBI" id="CHEBI:15378"/>
        <dbReference type="ChEBI" id="CHEBI:57540"/>
        <dbReference type="ChEBI" id="CHEBI:57783"/>
        <dbReference type="ChEBI" id="CHEBI:57945"/>
        <dbReference type="ChEBI" id="CHEBI:58349"/>
        <dbReference type="EC" id="7.1.1.1"/>
    </reaction>
</comment>
<reference evidence="13 14" key="1">
    <citation type="submission" date="2022-08" db="EMBL/GenBank/DDBJ databases">
        <title>Proteogenomics of the novel Dehalobacterium formicoaceticum strain EZ94 highlights a key role of methyltransferases during anaerobic dichloromethane degradation.</title>
        <authorList>
            <person name="Wasmund K."/>
        </authorList>
    </citation>
    <scope>NUCLEOTIDE SEQUENCE [LARGE SCALE GENOMIC DNA]</scope>
    <source>
        <strain evidence="13 14">EZ94</strain>
    </source>
</reference>
<feature type="transmembrane region" description="Helical" evidence="11">
    <location>
        <begin position="59"/>
        <end position="76"/>
    </location>
</feature>
<feature type="transmembrane region" description="Helical" evidence="11">
    <location>
        <begin position="151"/>
        <end position="174"/>
    </location>
</feature>
<keyword evidence="14" id="KW-1185">Reference proteome</keyword>
<protein>
    <recommendedName>
        <fullName evidence="2">proton-translocating NAD(P)(+) transhydrogenase</fullName>
        <ecNumber evidence="2">7.1.1.1</ecNumber>
    </recommendedName>
</protein>
<evidence type="ECO:0000313" key="14">
    <source>
        <dbReference type="Proteomes" id="UP001524944"/>
    </source>
</evidence>
<feature type="compositionally biased region" description="Low complexity" evidence="10">
    <location>
        <begin position="474"/>
        <end position="485"/>
    </location>
</feature>
<evidence type="ECO:0000256" key="9">
    <source>
        <dbReference type="ARBA" id="ARBA00048202"/>
    </source>
</evidence>
<dbReference type="InterPro" id="IPR029035">
    <property type="entry name" value="DHS-like_NAD/FAD-binding_dom"/>
</dbReference>
<dbReference type="EMBL" id="JANPWE010000001">
    <property type="protein sequence ID" value="MCR6544658.1"/>
    <property type="molecule type" value="Genomic_DNA"/>
</dbReference>
<organism evidence="13 14">
    <name type="scientific">Dehalobacterium formicoaceticum</name>
    <dbReference type="NCBI Taxonomy" id="51515"/>
    <lineage>
        <taxon>Bacteria</taxon>
        <taxon>Bacillati</taxon>
        <taxon>Bacillota</taxon>
        <taxon>Clostridia</taxon>
        <taxon>Eubacteriales</taxon>
        <taxon>Peptococcaceae</taxon>
        <taxon>Dehalobacterium</taxon>
    </lineage>
</organism>
<evidence type="ECO:0000256" key="10">
    <source>
        <dbReference type="SAM" id="MobiDB-lite"/>
    </source>
</evidence>
<dbReference type="EC" id="7.1.1.1" evidence="2"/>
<feature type="domain" description="NADP transhydrogenase beta-like" evidence="12">
    <location>
        <begin position="475"/>
        <end position="646"/>
    </location>
</feature>
<evidence type="ECO:0000256" key="3">
    <source>
        <dbReference type="ARBA" id="ARBA00022692"/>
    </source>
</evidence>
<evidence type="ECO:0000256" key="4">
    <source>
        <dbReference type="ARBA" id="ARBA00022857"/>
    </source>
</evidence>
<dbReference type="InterPro" id="IPR034300">
    <property type="entry name" value="PNTB-like"/>
</dbReference>
<comment type="caution">
    <text evidence="13">The sequence shown here is derived from an EMBL/GenBank/DDBJ whole genome shotgun (WGS) entry which is preliminary data.</text>
</comment>
<keyword evidence="5" id="KW-1278">Translocase</keyword>
<dbReference type="Gene3D" id="3.40.50.1220">
    <property type="entry name" value="TPP-binding domain"/>
    <property type="match status" value="3"/>
</dbReference>
<keyword evidence="7" id="KW-0520">NAD</keyword>
<feature type="transmembrane region" description="Helical" evidence="11">
    <location>
        <begin position="88"/>
        <end position="107"/>
    </location>
</feature>
<feature type="transmembrane region" description="Helical" evidence="11">
    <location>
        <begin position="36"/>
        <end position="53"/>
    </location>
</feature>
<comment type="subcellular location">
    <subcellularLocation>
        <location evidence="1">Membrane</location>
        <topology evidence="1">Multi-pass membrane protein</topology>
    </subcellularLocation>
</comment>
<evidence type="ECO:0000256" key="11">
    <source>
        <dbReference type="SAM" id="Phobius"/>
    </source>
</evidence>
<feature type="transmembrane region" description="Helical" evidence="11">
    <location>
        <begin position="113"/>
        <end position="139"/>
    </location>
</feature>
<keyword evidence="6 11" id="KW-1133">Transmembrane helix</keyword>
<accession>A0ABT1Y274</accession>
<evidence type="ECO:0000259" key="12">
    <source>
        <dbReference type="Pfam" id="PF02233"/>
    </source>
</evidence>
<proteinExistence type="predicted"/>
<dbReference type="SUPFAM" id="SSF52467">
    <property type="entry name" value="DHS-like NAD/FAD-binding domain"/>
    <property type="match status" value="3"/>
</dbReference>
<sequence length="832" mass="88727">MMSVIMYFIISVILALFILYDLFLMSSPKTAVKGNIIGAGAIFIAIIVTLYYYQIIGLGILWICLLIGGAIGLYLGGRVKMIQMPEMVAFLHGLGGLAAVLLSITVLTNPVEITTFTLTTGMLALVVGGLTFSGSMVAASKLHGVISSKPVVFPGHNTISIITIFVMLLSVLLSVIWPHYLIPILAFSLIVSLFFGYLFTIRVGGADMPITISLLNSCSGVTGAMVGMATYDPLLVAGGGIVASAGYLLTEIMCRAMNRSLLDVLAGKTTLSGKSGGAKGGGLPKKEESAVKQEKAAIAQKKTPQQILGEAKSVILVPGYGVALAQAQFEVKKLADKLEKQGKVVKFAIHPVAGRMPGHMNVLLAEVDVPYDQLYEMDAINPEFAATDVVIVVGANDVVNPAANTAEGSPIYGMPILNVDQAKHVIVCNYDTKPGYAGVDNPLYSNDENVTLILGDAKATIGQLNDSLDGKNPQQAGSQSQGGQDQYQALRDAKRIIIVPGYGMALAQAQFEVKKLADKLEKQGKDVKFAIHPVAGRMPGHMNVLLAEVDVPYDQLYEMDAINPEFASTDVVIVVGANDVVNPAANTAEGSPIYGMPILNVDQSKHVFICNFDTKPGYAGVDNPLYSNQDKVTLLLGDAKDTVAKLDIALDAQETPDEATPMTKQDQYQALRDAKRIIIVPGYGMALAQAQFEVKKLADKLEKQGKDVKFAIHPVAGRMPGHMNVLLAEVDVPYDQLYEMDAINPEFAATDVVIVVGANDVVNPAANTAEGSPIYGMPILNVDQAKHVIICNFDTKPGYAGVDNPLYSNQDKVTLLLGDAKETVAQLDSEIN</sequence>
<evidence type="ECO:0000256" key="5">
    <source>
        <dbReference type="ARBA" id="ARBA00022967"/>
    </source>
</evidence>
<evidence type="ECO:0000256" key="7">
    <source>
        <dbReference type="ARBA" id="ARBA00023027"/>
    </source>
</evidence>
<dbReference type="PANTHER" id="PTHR44758:SF1">
    <property type="entry name" value="NAD(P) TRANSHYDROGENASE SUBUNIT BETA"/>
    <property type="match status" value="1"/>
</dbReference>
<dbReference type="Pfam" id="PF02233">
    <property type="entry name" value="PNTB"/>
    <property type="match status" value="3"/>
</dbReference>
<feature type="domain" description="NADP transhydrogenase beta-like" evidence="12">
    <location>
        <begin position="654"/>
        <end position="827"/>
    </location>
</feature>
<feature type="transmembrane region" description="Helical" evidence="11">
    <location>
        <begin position="6"/>
        <end position="24"/>
    </location>
</feature>
<dbReference type="PANTHER" id="PTHR44758">
    <property type="entry name" value="NAD(P) TRANSHYDROGENASE SUBUNIT BETA"/>
    <property type="match status" value="1"/>
</dbReference>
<evidence type="ECO:0000313" key="13">
    <source>
        <dbReference type="EMBL" id="MCR6544658.1"/>
    </source>
</evidence>
<evidence type="ECO:0000256" key="2">
    <source>
        <dbReference type="ARBA" id="ARBA00012943"/>
    </source>
</evidence>
<dbReference type="Proteomes" id="UP001524944">
    <property type="component" value="Unassembled WGS sequence"/>
</dbReference>
<feature type="transmembrane region" description="Helical" evidence="11">
    <location>
        <begin position="180"/>
        <end position="198"/>
    </location>
</feature>
<evidence type="ECO:0000256" key="6">
    <source>
        <dbReference type="ARBA" id="ARBA00022989"/>
    </source>
</evidence>